<comment type="caution">
    <text evidence="1">The sequence shown here is derived from an EMBL/GenBank/DDBJ whole genome shotgun (WGS) entry which is preliminary data.</text>
</comment>
<dbReference type="Proteomes" id="UP001202328">
    <property type="component" value="Unassembled WGS sequence"/>
</dbReference>
<protein>
    <submittedName>
        <fullName evidence="1">Uncharacterized protein</fullName>
    </submittedName>
</protein>
<feature type="non-terminal residue" evidence="1">
    <location>
        <position position="1"/>
    </location>
</feature>
<organism evidence="1 2">
    <name type="scientific">Papaver atlanticum</name>
    <dbReference type="NCBI Taxonomy" id="357466"/>
    <lineage>
        <taxon>Eukaryota</taxon>
        <taxon>Viridiplantae</taxon>
        <taxon>Streptophyta</taxon>
        <taxon>Embryophyta</taxon>
        <taxon>Tracheophyta</taxon>
        <taxon>Spermatophyta</taxon>
        <taxon>Magnoliopsida</taxon>
        <taxon>Ranunculales</taxon>
        <taxon>Papaveraceae</taxon>
        <taxon>Papaveroideae</taxon>
        <taxon>Papaver</taxon>
    </lineage>
</organism>
<gene>
    <name evidence="1" type="ORF">MKW98_022412</name>
</gene>
<reference evidence="1" key="1">
    <citation type="submission" date="2022-04" db="EMBL/GenBank/DDBJ databases">
        <title>A functionally conserved STORR gene fusion in Papaver species that diverged 16.8 million years ago.</title>
        <authorList>
            <person name="Catania T."/>
        </authorList>
    </citation>
    <scope>NUCLEOTIDE SEQUENCE</scope>
    <source>
        <strain evidence="1">S-188037</strain>
    </source>
</reference>
<accession>A0AAD4SFW7</accession>
<dbReference type="EMBL" id="JAJJMB010010889">
    <property type="protein sequence ID" value="KAI3905983.1"/>
    <property type="molecule type" value="Genomic_DNA"/>
</dbReference>
<keyword evidence="2" id="KW-1185">Reference proteome</keyword>
<name>A0AAD4SFW7_9MAGN</name>
<proteinExistence type="predicted"/>
<evidence type="ECO:0000313" key="1">
    <source>
        <dbReference type="EMBL" id="KAI3905983.1"/>
    </source>
</evidence>
<dbReference type="AlphaFoldDB" id="A0AAD4SFW7"/>
<evidence type="ECO:0000313" key="2">
    <source>
        <dbReference type="Proteomes" id="UP001202328"/>
    </source>
</evidence>
<sequence length="63" mass="6682">VTTTISISGELGMVDEEQKALEEGEALNKLGAGQEALSESSKYTAADVRIMRNTRNALGLKGK</sequence>